<dbReference type="NCBIfam" id="NF006777">
    <property type="entry name" value="PRK09292.1"/>
    <property type="match status" value="1"/>
</dbReference>
<accession>A0A081BYW7</accession>
<dbReference type="Proteomes" id="UP000030661">
    <property type="component" value="Unassembled WGS sequence"/>
</dbReference>
<proteinExistence type="predicted"/>
<dbReference type="eggNOG" id="COG1347">
    <property type="taxonomic scope" value="Bacteria"/>
</dbReference>
<evidence type="ECO:0000256" key="5">
    <source>
        <dbReference type="ARBA" id="ARBA00022989"/>
    </source>
</evidence>
<evidence type="ECO:0000256" key="4">
    <source>
        <dbReference type="ARBA" id="ARBA00022967"/>
    </source>
</evidence>
<comment type="subcellular location">
    <subcellularLocation>
        <location evidence="1">Endomembrane system</location>
        <topology evidence="1">Multi-pass membrane protein</topology>
    </subcellularLocation>
</comment>
<feature type="transmembrane region" description="Helical" evidence="7">
    <location>
        <begin position="42"/>
        <end position="62"/>
    </location>
</feature>
<dbReference type="AlphaFoldDB" id="A0A081BYW7"/>
<evidence type="ECO:0000313" key="8">
    <source>
        <dbReference type="EMBL" id="GAK57522.1"/>
    </source>
</evidence>
<sequence length="213" mass="23284">MTAKTQVIDVIKEDLWKNNPVTVQILGICSTLAVTNIFVNTLIMGLGLTFATAFSSLTISLMRNVIPARVRMMVQTLVIASYVIVIDIALKAYVPNISRALGPYVGLIITNCIIMGRLEAFASSNEPRIAFVDGIMSGIGYSWVLLVIAFFRELLGFGTILGYQVLNPLMHNIGVSGGWVQWSFMIIAPGGFFMLAIFIWVANTFAAAKVKRS</sequence>
<keyword evidence="6 7" id="KW-0472">Membrane</keyword>
<dbReference type="GO" id="GO:0012505">
    <property type="term" value="C:endomembrane system"/>
    <property type="evidence" value="ECO:0007669"/>
    <property type="project" value="UniProtKB-SubCell"/>
</dbReference>
<keyword evidence="9" id="KW-1185">Reference proteome</keyword>
<dbReference type="PANTHER" id="PTHR30586:SF1">
    <property type="entry name" value="NA(+)-TRANSLOCATING NADH-QUINONE REDUCTASE SUBUNIT D"/>
    <property type="match status" value="1"/>
</dbReference>
<feature type="transmembrane region" description="Helical" evidence="7">
    <location>
        <begin position="130"/>
        <end position="151"/>
    </location>
</feature>
<dbReference type="STRING" id="1499967.U27_04489"/>
<dbReference type="HOGENOM" id="CLU_046659_1_1_0"/>
<keyword evidence="2" id="KW-0813">Transport</keyword>
<evidence type="ECO:0000256" key="2">
    <source>
        <dbReference type="ARBA" id="ARBA00022448"/>
    </source>
</evidence>
<dbReference type="Pfam" id="PF02508">
    <property type="entry name" value="Rnf-Nqr"/>
    <property type="match status" value="1"/>
</dbReference>
<organism evidence="8 9">
    <name type="scientific">Vecturithrix granuli</name>
    <dbReference type="NCBI Taxonomy" id="1499967"/>
    <lineage>
        <taxon>Bacteria</taxon>
        <taxon>Candidatus Moduliflexota</taxon>
        <taxon>Candidatus Vecturitrichia</taxon>
        <taxon>Candidatus Vecturitrichales</taxon>
        <taxon>Candidatus Vecturitrichaceae</taxon>
        <taxon>Candidatus Vecturithrix</taxon>
    </lineage>
</organism>
<feature type="transmembrane region" description="Helical" evidence="7">
    <location>
        <begin position="100"/>
        <end position="118"/>
    </location>
</feature>
<dbReference type="PANTHER" id="PTHR30586">
    <property type="entry name" value="ELECTRON TRANSPORT COMPLEX PROTEIN RNFE"/>
    <property type="match status" value="1"/>
</dbReference>
<protein>
    <submittedName>
        <fullName evidence="8">RnfA-Nqr electron transport subunit</fullName>
    </submittedName>
</protein>
<keyword evidence="5 7" id="KW-1133">Transmembrane helix</keyword>
<evidence type="ECO:0000256" key="7">
    <source>
        <dbReference type="SAM" id="Phobius"/>
    </source>
</evidence>
<feature type="transmembrane region" description="Helical" evidence="7">
    <location>
        <begin position="179"/>
        <end position="202"/>
    </location>
</feature>
<dbReference type="InterPro" id="IPR003667">
    <property type="entry name" value="NqrDE/RnfAE"/>
</dbReference>
<name>A0A081BYW7_VECG1</name>
<evidence type="ECO:0000256" key="3">
    <source>
        <dbReference type="ARBA" id="ARBA00022692"/>
    </source>
</evidence>
<reference evidence="8 9" key="1">
    <citation type="journal article" date="2015" name="PeerJ">
        <title>First genomic representation of candidate bacterial phylum KSB3 points to enhanced environmental sensing as a trigger of wastewater bulking.</title>
        <authorList>
            <person name="Sekiguchi Y."/>
            <person name="Ohashi A."/>
            <person name="Parks D.H."/>
            <person name="Yamauchi T."/>
            <person name="Tyson G.W."/>
            <person name="Hugenholtz P."/>
        </authorList>
    </citation>
    <scope>NUCLEOTIDE SEQUENCE [LARGE SCALE GENOMIC DNA]</scope>
</reference>
<keyword evidence="3 7" id="KW-0812">Transmembrane</keyword>
<dbReference type="EMBL" id="DF820466">
    <property type="protein sequence ID" value="GAK57522.1"/>
    <property type="molecule type" value="Genomic_DNA"/>
</dbReference>
<evidence type="ECO:0000256" key="1">
    <source>
        <dbReference type="ARBA" id="ARBA00004127"/>
    </source>
</evidence>
<evidence type="ECO:0000313" key="9">
    <source>
        <dbReference type="Proteomes" id="UP000030661"/>
    </source>
</evidence>
<gene>
    <name evidence="8" type="ORF">U27_04489</name>
</gene>
<feature type="transmembrane region" description="Helical" evidence="7">
    <location>
        <begin position="74"/>
        <end position="94"/>
    </location>
</feature>
<keyword evidence="4" id="KW-1278">Translocase</keyword>
<evidence type="ECO:0000256" key="6">
    <source>
        <dbReference type="ARBA" id="ARBA00023136"/>
    </source>
</evidence>
<dbReference type="PIRSF" id="PIRSF006102">
    <property type="entry name" value="NQR_DE"/>
    <property type="match status" value="1"/>
</dbReference>
<dbReference type="NCBIfam" id="NF009070">
    <property type="entry name" value="PRK12405.1"/>
    <property type="match status" value="1"/>
</dbReference>
<dbReference type="GO" id="GO:0005886">
    <property type="term" value="C:plasma membrane"/>
    <property type="evidence" value="ECO:0007669"/>
    <property type="project" value="TreeGrafter"/>
</dbReference>